<gene>
    <name evidence="2" type="ORF">DTL3_1692</name>
</gene>
<dbReference type="PATRIC" id="fig|1006576.9.peg.1689"/>
<dbReference type="RefSeq" id="WP_231854011.1">
    <property type="nucleotide sequence ID" value="NZ_LN824141.1"/>
</dbReference>
<keyword evidence="3" id="KW-1185">Reference proteome</keyword>
<dbReference type="Gene3D" id="3.40.50.1820">
    <property type="entry name" value="alpha/beta hydrolase"/>
    <property type="match status" value="1"/>
</dbReference>
<dbReference type="SUPFAM" id="SSF53474">
    <property type="entry name" value="alpha/beta-Hydrolases"/>
    <property type="match status" value="1"/>
</dbReference>
<feature type="domain" description="AB hydrolase-1" evidence="1">
    <location>
        <begin position="60"/>
        <end position="293"/>
    </location>
</feature>
<sequence>MVKTSYIFDYPKIPVNYSLKKEKDYLVFTFDTVYKDPVCKENETQIVHMFVPEGKIKGDIVFLHGIGPNNIPYLEWYGRYFSKIGYRTSVVIFPYHLERAPKGLQDGDPFYSSEPDECVVLFHNAVKDVRRTIDLLESFDDYSEDNLYLMGVSFGGIIGTMALALDKRIKKGILMITGGNWRWINFYSPFTQKVRDAYATQKNAYGCDSEEYCIKFRENAFDFVKDNINSIDDIFQKTPIPCYHYDPISYAKFVNQPVLFIKGTFDKIIPHRATNELIKLLPNKKVKYILAGHKSSYLWKSVVGRWVISFIEQGKLKEAEKKLQKTM</sequence>
<dbReference type="HOGENOM" id="CLU_071528_0_0_0"/>
<dbReference type="Proteomes" id="UP000032809">
    <property type="component" value="Chromosome I"/>
</dbReference>
<dbReference type="InterPro" id="IPR000073">
    <property type="entry name" value="AB_hydrolase_1"/>
</dbReference>
<dbReference type="AlphaFoldDB" id="A0A0C7P3T4"/>
<dbReference type="Pfam" id="PF12697">
    <property type="entry name" value="Abhydrolase_6"/>
    <property type="match status" value="1"/>
</dbReference>
<reference evidence="3" key="1">
    <citation type="submission" date="2014-11" db="EMBL/GenBank/DDBJ databases">
        <authorList>
            <person name="Wibberg D."/>
        </authorList>
    </citation>
    <scope>NUCLEOTIDE SEQUENCE [LARGE SCALE GENOMIC DNA]</scope>
    <source>
        <strain evidence="3">L3</strain>
    </source>
</reference>
<dbReference type="InterPro" id="IPR029058">
    <property type="entry name" value="AB_hydrolase_fold"/>
</dbReference>
<keyword evidence="2" id="KW-0378">Hydrolase</keyword>
<organism evidence="2 3">
    <name type="scientific">Defluviitoga tunisiensis</name>
    <dbReference type="NCBI Taxonomy" id="1006576"/>
    <lineage>
        <taxon>Bacteria</taxon>
        <taxon>Thermotogati</taxon>
        <taxon>Thermotogota</taxon>
        <taxon>Thermotogae</taxon>
        <taxon>Petrotogales</taxon>
        <taxon>Petrotogaceae</taxon>
        <taxon>Defluviitoga</taxon>
    </lineage>
</organism>
<evidence type="ECO:0000259" key="1">
    <source>
        <dbReference type="Pfam" id="PF12697"/>
    </source>
</evidence>
<dbReference type="GO" id="GO:0016787">
    <property type="term" value="F:hydrolase activity"/>
    <property type="evidence" value="ECO:0007669"/>
    <property type="project" value="UniProtKB-KW"/>
</dbReference>
<dbReference type="STRING" id="1006576.DTL3_1692"/>
<evidence type="ECO:0000313" key="2">
    <source>
        <dbReference type="EMBL" id="CEP78980.1"/>
    </source>
</evidence>
<proteinExistence type="predicted"/>
<name>A0A0C7P3T4_DEFTU</name>
<accession>A0A0C7P3T4</accession>
<dbReference type="EMBL" id="LN824141">
    <property type="protein sequence ID" value="CEP78980.1"/>
    <property type="molecule type" value="Genomic_DNA"/>
</dbReference>
<evidence type="ECO:0000313" key="3">
    <source>
        <dbReference type="Proteomes" id="UP000032809"/>
    </source>
</evidence>
<protein>
    <submittedName>
        <fullName evidence="2">Putative alpha/beta hydrolase</fullName>
    </submittedName>
</protein>
<dbReference type="KEGG" id="dtn:DTL3_1692"/>